<dbReference type="OrthoDB" id="9807242at2"/>
<accession>A0A4R6RGI2</accession>
<dbReference type="RefSeq" id="WP_126541332.1">
    <property type="nucleotide sequence ID" value="NZ_BSPM01000004.1"/>
</dbReference>
<proteinExistence type="inferred from homology"/>
<dbReference type="Pfam" id="PF00005">
    <property type="entry name" value="ABC_tran"/>
    <property type="match status" value="1"/>
</dbReference>
<evidence type="ECO:0000259" key="5">
    <source>
        <dbReference type="PROSITE" id="PS50893"/>
    </source>
</evidence>
<evidence type="ECO:0000256" key="3">
    <source>
        <dbReference type="ARBA" id="ARBA00022741"/>
    </source>
</evidence>
<protein>
    <submittedName>
        <fullName evidence="6">NitT/TauT family transport system ATP-binding protein</fullName>
    </submittedName>
</protein>
<evidence type="ECO:0000313" key="6">
    <source>
        <dbReference type="EMBL" id="TDP85489.1"/>
    </source>
</evidence>
<dbReference type="InterPro" id="IPR050166">
    <property type="entry name" value="ABC_transporter_ATP-bind"/>
</dbReference>
<dbReference type="Proteomes" id="UP000294547">
    <property type="component" value="Unassembled WGS sequence"/>
</dbReference>
<dbReference type="PROSITE" id="PS50893">
    <property type="entry name" value="ABC_TRANSPORTER_2"/>
    <property type="match status" value="1"/>
</dbReference>
<comment type="similarity">
    <text evidence="1">Belongs to the ABC transporter superfamily.</text>
</comment>
<gene>
    <name evidence="6" type="ORF">EDD54_2342</name>
</gene>
<evidence type="ECO:0000256" key="4">
    <source>
        <dbReference type="ARBA" id="ARBA00022840"/>
    </source>
</evidence>
<evidence type="ECO:0000256" key="2">
    <source>
        <dbReference type="ARBA" id="ARBA00022448"/>
    </source>
</evidence>
<dbReference type="InterPro" id="IPR027417">
    <property type="entry name" value="P-loop_NTPase"/>
</dbReference>
<keyword evidence="4 6" id="KW-0067">ATP-binding</keyword>
<sequence>MSTSVELHIAAKTYRGGRGGAVEAVRDLRLAVPAGGFTALIGPSGCGKTTSLRILAGLDHDFEGRVAVAPGTRAGFVFQEPRLLPWRTVDHNLRLGLDRPAAFDTAPLVAELGLEGLTTRYPTELSLGLARRVALGRALAIEPDLLLLDEPLTSLDELTALRLRQLVLTIWRSRRPTTLMVTHNVREAIQLAERILLLAPRPGRVVAEIDLPEPQETRDEGFVERVRAALMRDHPDLVA</sequence>
<organism evidence="6 7">
    <name type="scientific">Oharaeibacter diazotrophicus</name>
    <dbReference type="NCBI Taxonomy" id="1920512"/>
    <lineage>
        <taxon>Bacteria</taxon>
        <taxon>Pseudomonadati</taxon>
        <taxon>Pseudomonadota</taxon>
        <taxon>Alphaproteobacteria</taxon>
        <taxon>Hyphomicrobiales</taxon>
        <taxon>Pleomorphomonadaceae</taxon>
        <taxon>Oharaeibacter</taxon>
    </lineage>
</organism>
<comment type="caution">
    <text evidence="6">The sequence shown here is derived from an EMBL/GenBank/DDBJ whole genome shotgun (WGS) entry which is preliminary data.</text>
</comment>
<feature type="domain" description="ABC transporter" evidence="5">
    <location>
        <begin position="5"/>
        <end position="225"/>
    </location>
</feature>
<reference evidence="6 7" key="1">
    <citation type="submission" date="2019-03" db="EMBL/GenBank/DDBJ databases">
        <title>Genomic Encyclopedia of Type Strains, Phase IV (KMG-IV): sequencing the most valuable type-strain genomes for metagenomic binning, comparative biology and taxonomic classification.</title>
        <authorList>
            <person name="Goeker M."/>
        </authorList>
    </citation>
    <scope>NUCLEOTIDE SEQUENCE [LARGE SCALE GENOMIC DNA]</scope>
    <source>
        <strain evidence="6 7">DSM 102969</strain>
    </source>
</reference>
<evidence type="ECO:0000313" key="7">
    <source>
        <dbReference type="Proteomes" id="UP000294547"/>
    </source>
</evidence>
<dbReference type="PANTHER" id="PTHR42788:SF19">
    <property type="entry name" value="ALIPHATIC SULFONATES IMPORT ATP-BINDING PROTEIN SSUB 2"/>
    <property type="match status" value="1"/>
</dbReference>
<dbReference type="SMART" id="SM00382">
    <property type="entry name" value="AAA"/>
    <property type="match status" value="1"/>
</dbReference>
<dbReference type="EMBL" id="SNXY01000007">
    <property type="protein sequence ID" value="TDP85489.1"/>
    <property type="molecule type" value="Genomic_DNA"/>
</dbReference>
<name>A0A4R6RGI2_9HYPH</name>
<evidence type="ECO:0000256" key="1">
    <source>
        <dbReference type="ARBA" id="ARBA00005417"/>
    </source>
</evidence>
<keyword evidence="7" id="KW-1185">Reference proteome</keyword>
<dbReference type="Gene3D" id="3.40.50.300">
    <property type="entry name" value="P-loop containing nucleotide triphosphate hydrolases"/>
    <property type="match status" value="1"/>
</dbReference>
<dbReference type="InterPro" id="IPR003593">
    <property type="entry name" value="AAA+_ATPase"/>
</dbReference>
<keyword evidence="3" id="KW-0547">Nucleotide-binding</keyword>
<dbReference type="GO" id="GO:0016887">
    <property type="term" value="F:ATP hydrolysis activity"/>
    <property type="evidence" value="ECO:0007669"/>
    <property type="project" value="InterPro"/>
</dbReference>
<dbReference type="AlphaFoldDB" id="A0A4R6RGI2"/>
<keyword evidence="2" id="KW-0813">Transport</keyword>
<dbReference type="InterPro" id="IPR003439">
    <property type="entry name" value="ABC_transporter-like_ATP-bd"/>
</dbReference>
<dbReference type="PANTHER" id="PTHR42788">
    <property type="entry name" value="TAURINE IMPORT ATP-BINDING PROTEIN-RELATED"/>
    <property type="match status" value="1"/>
</dbReference>
<dbReference type="SUPFAM" id="SSF52540">
    <property type="entry name" value="P-loop containing nucleoside triphosphate hydrolases"/>
    <property type="match status" value="1"/>
</dbReference>
<dbReference type="GO" id="GO:0005524">
    <property type="term" value="F:ATP binding"/>
    <property type="evidence" value="ECO:0007669"/>
    <property type="project" value="UniProtKB-KW"/>
</dbReference>